<dbReference type="EMBL" id="CP006745">
    <property type="protein sequence ID" value="AHC73746.1"/>
    <property type="molecule type" value="Genomic_DNA"/>
</dbReference>
<dbReference type="HOGENOM" id="CLU_059493_2_1_5"/>
<dbReference type="Pfam" id="PF00702">
    <property type="entry name" value="Hydrolase"/>
    <property type="match status" value="1"/>
</dbReference>
<dbReference type="Gene3D" id="3.40.50.1000">
    <property type="entry name" value="HAD superfamily/HAD-like"/>
    <property type="match status" value="1"/>
</dbReference>
<dbReference type="Proteomes" id="UP000018700">
    <property type="component" value="Chromosome"/>
</dbReference>
<dbReference type="NCBIfam" id="TIGR01993">
    <property type="entry name" value="Pyr-5-nucltdase"/>
    <property type="match status" value="1"/>
</dbReference>
<dbReference type="InterPro" id="IPR006439">
    <property type="entry name" value="HAD-SF_hydro_IA"/>
</dbReference>
<dbReference type="eggNOG" id="COG1011">
    <property type="taxonomic scope" value="Bacteria"/>
</dbReference>
<dbReference type="AlphaFoldDB" id="V9TT43"/>
<protein>
    <submittedName>
        <fullName evidence="1">Ssm</fullName>
    </submittedName>
</protein>
<dbReference type="RefSeq" id="WP_025300626.1">
    <property type="nucleotide sequence ID" value="NZ_CP006745.1"/>
</dbReference>
<dbReference type="Gene3D" id="1.10.150.450">
    <property type="match status" value="1"/>
</dbReference>
<dbReference type="InterPro" id="IPR036412">
    <property type="entry name" value="HAD-like_sf"/>
</dbReference>
<reference evidence="1 2" key="1">
    <citation type="journal article" date="2013" name="PLoS ONE">
        <title>Bacterial endosymbiosis in a chordate host: long-term co-evolution and conservation of secondary metabolism.</title>
        <authorList>
            <person name="Kwan J.C."/>
            <person name="Schmidt E.W."/>
        </authorList>
    </citation>
    <scope>NUCLEOTIDE SEQUENCE [LARGE SCALE GENOMIC DNA]</scope>
    <source>
        <strain evidence="2">faulkneri L5</strain>
    </source>
</reference>
<name>V9TT43_9PROT</name>
<dbReference type="SFLD" id="SFLDS00003">
    <property type="entry name" value="Haloacid_Dehalogenase"/>
    <property type="match status" value="1"/>
</dbReference>
<gene>
    <name evidence="1" type="primary">ssm</name>
    <name evidence="1" type="ORF">P856_530</name>
</gene>
<dbReference type="NCBIfam" id="TIGR01509">
    <property type="entry name" value="HAD-SF-IA-v3"/>
    <property type="match status" value="1"/>
</dbReference>
<dbReference type="SFLD" id="SFLDG01132">
    <property type="entry name" value="C1.5.3:_5'-Nucleotidase_Like"/>
    <property type="match status" value="1"/>
</dbReference>
<dbReference type="KEGG" id="efk:P856_530"/>
<sequence>MITKTINCWIFDMDNTLYSARSNIFIQISDRMTEFIKEKFDLKLTLARNLQYDLFNRYGTTLRGLMIEYNIDPLSFLEFVHDIDVNDIDPAPELEKLLAMLPGRKVIYSNGLADHCARVAKRLGINHHFDHIYDIVASDYAPKPDPAPYDKLISLLSIDPKTTVMIEDIANNLKPAADLGMTTVWLENDFNWAKAGCDQPYVQNIAKDIISFLRAVVNREK</sequence>
<evidence type="ECO:0000313" key="2">
    <source>
        <dbReference type="Proteomes" id="UP000018700"/>
    </source>
</evidence>
<proteinExistence type="predicted"/>
<organism evidence="1 2">
    <name type="scientific">Candidatus Endolissoclinum faulkneri L5</name>
    <dbReference type="NCBI Taxonomy" id="1401328"/>
    <lineage>
        <taxon>Bacteria</taxon>
        <taxon>Pseudomonadati</taxon>
        <taxon>Pseudomonadota</taxon>
        <taxon>Alphaproteobacteria</taxon>
        <taxon>Rhodospirillales</taxon>
        <taxon>Rhodospirillaceae</taxon>
        <taxon>Candidatus Endolissoclinum</taxon>
    </lineage>
</organism>
<accession>V9TT43</accession>
<dbReference type="SFLD" id="SFLDG01129">
    <property type="entry name" value="C1.5:_HAD__Beta-PGM__Phosphata"/>
    <property type="match status" value="1"/>
</dbReference>
<dbReference type="InterPro" id="IPR023214">
    <property type="entry name" value="HAD_sf"/>
</dbReference>
<dbReference type="PANTHER" id="PTHR12725:SF117">
    <property type="entry name" value="HALOACID DEHALOGENASE-LIKE HYDROLASE"/>
    <property type="match status" value="1"/>
</dbReference>
<dbReference type="STRING" id="1401328.P856_530"/>
<evidence type="ECO:0000313" key="1">
    <source>
        <dbReference type="EMBL" id="AHC73746.1"/>
    </source>
</evidence>
<dbReference type="InterPro" id="IPR010237">
    <property type="entry name" value="Pyr-5-nucltdase"/>
</dbReference>
<dbReference type="OrthoDB" id="9803141at2"/>
<keyword evidence="2" id="KW-1185">Reference proteome</keyword>
<dbReference type="SUPFAM" id="SSF56784">
    <property type="entry name" value="HAD-like"/>
    <property type="match status" value="1"/>
</dbReference>
<dbReference type="PANTHER" id="PTHR12725">
    <property type="entry name" value="HALOACID DEHALOGENASE-LIKE HYDROLASE"/>
    <property type="match status" value="1"/>
</dbReference>